<evidence type="ECO:0000313" key="3">
    <source>
        <dbReference type="Proteomes" id="UP000596074"/>
    </source>
</evidence>
<evidence type="ECO:0000256" key="1">
    <source>
        <dbReference type="SAM" id="SignalP"/>
    </source>
</evidence>
<evidence type="ECO:0000313" key="2">
    <source>
        <dbReference type="EMBL" id="QQD23571.1"/>
    </source>
</evidence>
<reference evidence="2 3" key="1">
    <citation type="submission" date="2019-11" db="EMBL/GenBank/DDBJ databases">
        <title>Venatorbacter sp. nov. a predator of Campylobacter and other Gram-negative bacteria.</title>
        <authorList>
            <person name="Saeedi A."/>
            <person name="Cummings N.J."/>
            <person name="Connerton I.F."/>
            <person name="Connerton P.L."/>
        </authorList>
    </citation>
    <scope>NUCLEOTIDE SEQUENCE [LARGE SCALE GENOMIC DNA]</scope>
    <source>
        <strain evidence="2">XL5</strain>
    </source>
</reference>
<feature type="signal peptide" evidence="1">
    <location>
        <begin position="1"/>
        <end position="27"/>
    </location>
</feature>
<organism evidence="2 3">
    <name type="scientific">Venatoribacter cucullus</name>
    <dbReference type="NCBI Taxonomy" id="2661630"/>
    <lineage>
        <taxon>Bacteria</taxon>
        <taxon>Pseudomonadati</taxon>
        <taxon>Pseudomonadota</taxon>
        <taxon>Gammaproteobacteria</taxon>
        <taxon>Oceanospirillales</taxon>
        <taxon>Oceanospirillaceae</taxon>
        <taxon>Venatoribacter</taxon>
    </lineage>
</organism>
<feature type="chain" id="PRO_5040968948" description="Protochlamydia outer membrane protein domain-containing protein" evidence="1">
    <location>
        <begin position="28"/>
        <end position="271"/>
    </location>
</feature>
<sequence length="271" mass="31357">MRLFRSGITGYCLAVSGFLCALAPASAHELTLGAGFEHWLYREQGDNGQELNREQGWLPGVAVQTRWDILPAQQLLLEAYHLDGPLPYRGYTQAGIPHRTVTDETVRRYRGGWRWLQQSVSVGFFVQWQEWQRRIRAADAVRGLDERYRWHGPQLEIGWHNDWPYTAALRWGALVRASWWPEGSLDIDLRDSGYGEPRLILSDGYEAELVLHLQWSLTPAWGFNLQHHQGYRWSEASDTRWFSNGSRVVGLNEPANSTRWQSVWAGVVWHF</sequence>
<keyword evidence="3" id="KW-1185">Reference proteome</keyword>
<dbReference type="Proteomes" id="UP000596074">
    <property type="component" value="Chromosome"/>
</dbReference>
<gene>
    <name evidence="2" type="ORF">GJQ55_03315</name>
</gene>
<evidence type="ECO:0008006" key="4">
    <source>
        <dbReference type="Google" id="ProtNLM"/>
    </source>
</evidence>
<dbReference type="AlphaFoldDB" id="A0A9X7UWZ7"/>
<protein>
    <recommendedName>
        <fullName evidence="4">Protochlamydia outer membrane protein domain-containing protein</fullName>
    </recommendedName>
</protein>
<keyword evidence="1" id="KW-0732">Signal</keyword>
<dbReference type="RefSeq" id="WP_228346101.1">
    <property type="nucleotide sequence ID" value="NZ_CP046056.1"/>
</dbReference>
<dbReference type="EMBL" id="CP046056">
    <property type="protein sequence ID" value="QQD23571.1"/>
    <property type="molecule type" value="Genomic_DNA"/>
</dbReference>
<dbReference type="KEGG" id="vcw:GJQ55_03315"/>
<name>A0A9X7UWZ7_9GAMM</name>
<accession>A0A9X7UWZ7</accession>
<proteinExistence type="predicted"/>